<dbReference type="PIRSF" id="PIRSF005096">
    <property type="entry name" value="GALM"/>
    <property type="match status" value="1"/>
</dbReference>
<dbReference type="Gene3D" id="2.70.98.10">
    <property type="match status" value="1"/>
</dbReference>
<dbReference type="RefSeq" id="WP_258812286.1">
    <property type="nucleotide sequence ID" value="NZ_JANUGU010000004.1"/>
</dbReference>
<evidence type="ECO:0000256" key="3">
    <source>
        <dbReference type="ARBA" id="ARBA00023235"/>
    </source>
</evidence>
<dbReference type="Pfam" id="PF01263">
    <property type="entry name" value="Aldose_epim"/>
    <property type="match status" value="1"/>
</dbReference>
<gene>
    <name evidence="6" type="ORF">NX778_13590</name>
</gene>
<dbReference type="InterPro" id="IPR008183">
    <property type="entry name" value="Aldose_1/G6P_1-epimerase"/>
</dbReference>
<evidence type="ECO:0000256" key="4">
    <source>
        <dbReference type="ARBA" id="ARBA00023277"/>
    </source>
</evidence>
<organism evidence="6 7">
    <name type="scientific">Massilia terrae</name>
    <dbReference type="NCBI Taxonomy" id="1811224"/>
    <lineage>
        <taxon>Bacteria</taxon>
        <taxon>Pseudomonadati</taxon>
        <taxon>Pseudomonadota</taxon>
        <taxon>Betaproteobacteria</taxon>
        <taxon>Burkholderiales</taxon>
        <taxon>Oxalobacteraceae</taxon>
        <taxon>Telluria group</taxon>
        <taxon>Massilia</taxon>
    </lineage>
</organism>
<dbReference type="Proteomes" id="UP001204621">
    <property type="component" value="Unassembled WGS sequence"/>
</dbReference>
<keyword evidence="3 5" id="KW-0413">Isomerase</keyword>
<dbReference type="CDD" id="cd09019">
    <property type="entry name" value="galactose_mutarotase_like"/>
    <property type="match status" value="1"/>
</dbReference>
<evidence type="ECO:0000256" key="1">
    <source>
        <dbReference type="ARBA" id="ARBA00005028"/>
    </source>
</evidence>
<dbReference type="EC" id="5.1.3.3" evidence="5"/>
<evidence type="ECO:0000313" key="7">
    <source>
        <dbReference type="Proteomes" id="UP001204621"/>
    </source>
</evidence>
<accession>A0ABT2CYP7</accession>
<evidence type="ECO:0000256" key="5">
    <source>
        <dbReference type="PIRNR" id="PIRNR005096"/>
    </source>
</evidence>
<proteinExistence type="inferred from homology"/>
<dbReference type="InterPro" id="IPR011013">
    <property type="entry name" value="Gal_mutarotase_sf_dom"/>
</dbReference>
<dbReference type="NCBIfam" id="NF008277">
    <property type="entry name" value="PRK11055.1"/>
    <property type="match status" value="1"/>
</dbReference>
<dbReference type="InterPro" id="IPR047215">
    <property type="entry name" value="Galactose_mutarotase-like"/>
</dbReference>
<dbReference type="SUPFAM" id="SSF74650">
    <property type="entry name" value="Galactose mutarotase-like"/>
    <property type="match status" value="1"/>
</dbReference>
<dbReference type="InterPro" id="IPR015443">
    <property type="entry name" value="Aldose_1-epimerase"/>
</dbReference>
<comment type="similarity">
    <text evidence="2 5">Belongs to the aldose epimerase family.</text>
</comment>
<comment type="catalytic activity">
    <reaction evidence="5">
        <text>alpha-D-glucose = beta-D-glucose</text>
        <dbReference type="Rhea" id="RHEA:10264"/>
        <dbReference type="ChEBI" id="CHEBI:15903"/>
        <dbReference type="ChEBI" id="CHEBI:17925"/>
        <dbReference type="EC" id="5.1.3.3"/>
    </reaction>
</comment>
<reference evidence="6 7" key="1">
    <citation type="submission" date="2022-08" db="EMBL/GenBank/DDBJ databases">
        <title>Reclassification of Massilia species as members of the genera Telluria, Duganella, Pseudoduganella, Mokoshia gen. nov. and Zemynaea gen. nov. using orthogonal and non-orthogonal genome-based approaches.</title>
        <authorList>
            <person name="Bowman J.P."/>
        </authorList>
    </citation>
    <scope>NUCLEOTIDE SEQUENCE [LARGE SCALE GENOMIC DNA]</scope>
    <source>
        <strain evidence="6 7">JCM 31606</strain>
    </source>
</reference>
<name>A0ABT2CYP7_9BURK</name>
<comment type="pathway">
    <text evidence="1 5">Carbohydrate metabolism; hexose metabolism.</text>
</comment>
<dbReference type="InterPro" id="IPR014718">
    <property type="entry name" value="GH-type_carb-bd"/>
</dbReference>
<protein>
    <recommendedName>
        <fullName evidence="5">Aldose 1-epimerase</fullName>
        <ecNumber evidence="5">5.1.3.3</ecNumber>
    </recommendedName>
</protein>
<comment type="caution">
    <text evidence="6">The sequence shown here is derived from an EMBL/GenBank/DDBJ whole genome shotgun (WGS) entry which is preliminary data.</text>
</comment>
<dbReference type="PANTHER" id="PTHR10091:SF0">
    <property type="entry name" value="GALACTOSE MUTAROTASE"/>
    <property type="match status" value="1"/>
</dbReference>
<sequence length="346" mass="37314">MSSEITVVPFGQGANLYTLANANGMVVRITNFGGIVTEIHAPDRDGRFADVALGLDSLAAYRAGSPFFGALIGRYGNRISQGRFTLDGQDYQLAVNDGANHLHGGSPGFDGVLWQAHAEGRELHLSYRSVDGEQGYPGNLDVTAVYSLTDDNELVVRFRAVADKATPVNLTQHSYFNLAGGGDILGHELTIDAGAFLPVDDGLIPTGELARVAGTSFDFCAPQAIGTRIDDADEQLRRGGGYDHCYVLDKPAPKAMSRAVRVVEPRSGRVLELFTQEPAVQFYSGNALDGSLQGKGQAWIRRSGFCIEPQHFPDAPNQASFPNTILRPGEIYETESRFVFSTDRAS</sequence>
<dbReference type="PANTHER" id="PTHR10091">
    <property type="entry name" value="ALDOSE-1-EPIMERASE"/>
    <property type="match status" value="1"/>
</dbReference>
<evidence type="ECO:0000313" key="6">
    <source>
        <dbReference type="EMBL" id="MCS0659097.1"/>
    </source>
</evidence>
<keyword evidence="4 5" id="KW-0119">Carbohydrate metabolism</keyword>
<dbReference type="EMBL" id="JANUGU010000004">
    <property type="protein sequence ID" value="MCS0659097.1"/>
    <property type="molecule type" value="Genomic_DNA"/>
</dbReference>
<evidence type="ECO:0000256" key="2">
    <source>
        <dbReference type="ARBA" id="ARBA00006206"/>
    </source>
</evidence>
<keyword evidence="7" id="KW-1185">Reference proteome</keyword>